<dbReference type="Gene3D" id="3.30.1330.60">
    <property type="entry name" value="OmpA-like domain"/>
    <property type="match status" value="1"/>
</dbReference>
<dbReference type="InterPro" id="IPR038522">
    <property type="entry name" value="T4/T6SS_DotU_sf"/>
</dbReference>
<feature type="compositionally biased region" description="Polar residues" evidence="2">
    <location>
        <begin position="384"/>
        <end position="393"/>
    </location>
</feature>
<name>A0ABS9Q9G4_9HYPH</name>
<dbReference type="NCBIfam" id="TIGR03349">
    <property type="entry name" value="IV_VI_DotU"/>
    <property type="match status" value="1"/>
</dbReference>
<sequence>MLTAVEGGSAAPQIDFRSSGMPFLVAAARPQLNLLDRLRSLPDVPDPERLRMAAVDEMRSYERKVANAGVDVENARVAHYVLCATIDDVVLATPWGAATNWGSNSLVSMFHRDVQGGERVFDLLEHLHRDPGRNSDVLMLLYLCLSLGFRGRLRVSARGALELSHYRDSLYRTLKGTMADFERELSPNWRGVNARDPKKGLRHLLPAFLAFLVLAIALGYVGILNILNTDSDRLIVSAAELPPVGVPSIKVEQPAPQPPAPQDDPMAKFLRFLRPEVQRGVLTAQRDGNEVLVRFRNTGFFAPGKAEINPAFRTLLENIGKAINDARFDVLVTGHTDNSPIKNVTFPSNWHLSTARAEAVAKILEQMVPKERITFEGRGETEPIDTNDTSSGKEANRRTEILVRYAKDTKENVTVEGQGAAQ</sequence>
<evidence type="ECO:0000256" key="2">
    <source>
        <dbReference type="SAM" id="MobiDB-lite"/>
    </source>
</evidence>
<dbReference type="InterPro" id="IPR036737">
    <property type="entry name" value="OmpA-like_sf"/>
</dbReference>
<evidence type="ECO:0000313" key="6">
    <source>
        <dbReference type="Proteomes" id="UP001201701"/>
    </source>
</evidence>
<dbReference type="InterPro" id="IPR006665">
    <property type="entry name" value="OmpA-like"/>
</dbReference>
<dbReference type="PANTHER" id="PTHR30329:SF19">
    <property type="entry name" value="OUTER MEMBRANE PROTEIN, OMPA FAMILY"/>
    <property type="match status" value="1"/>
</dbReference>
<keyword evidence="1 3" id="KW-0472">Membrane</keyword>
<feature type="transmembrane region" description="Helical" evidence="3">
    <location>
        <begin position="204"/>
        <end position="227"/>
    </location>
</feature>
<organism evidence="5 6">
    <name type="scientific">Mesorhizobium retamae</name>
    <dbReference type="NCBI Taxonomy" id="2912854"/>
    <lineage>
        <taxon>Bacteria</taxon>
        <taxon>Pseudomonadati</taxon>
        <taxon>Pseudomonadota</taxon>
        <taxon>Alphaproteobacteria</taxon>
        <taxon>Hyphomicrobiales</taxon>
        <taxon>Phyllobacteriaceae</taxon>
        <taxon>Mesorhizobium</taxon>
    </lineage>
</organism>
<keyword evidence="6" id="KW-1185">Reference proteome</keyword>
<dbReference type="Gene3D" id="1.25.40.590">
    <property type="entry name" value="Type IV / VI secretion system, DotU"/>
    <property type="match status" value="1"/>
</dbReference>
<dbReference type="InterPro" id="IPR017733">
    <property type="entry name" value="OmpA-like_dom_proteobacteria"/>
</dbReference>
<accession>A0ABS9Q9G4</accession>
<dbReference type="InterPro" id="IPR017732">
    <property type="entry name" value="T4/T6SS_DotU"/>
</dbReference>
<comment type="caution">
    <text evidence="5">The sequence shown here is derived from an EMBL/GenBank/DDBJ whole genome shotgun (WGS) entry which is preliminary data.</text>
</comment>
<dbReference type="NCBIfam" id="TIGR03350">
    <property type="entry name" value="type_VI_ompA"/>
    <property type="match status" value="1"/>
</dbReference>
<dbReference type="Pfam" id="PF09850">
    <property type="entry name" value="DotU"/>
    <property type="match status" value="1"/>
</dbReference>
<dbReference type="CDD" id="cd07185">
    <property type="entry name" value="OmpA_C-like"/>
    <property type="match status" value="1"/>
</dbReference>
<evidence type="ECO:0000256" key="1">
    <source>
        <dbReference type="PROSITE-ProRule" id="PRU00473"/>
    </source>
</evidence>
<feature type="domain" description="OmpA-like" evidence="4">
    <location>
        <begin position="288"/>
        <end position="407"/>
    </location>
</feature>
<dbReference type="NCBIfam" id="NF038228">
    <property type="entry name" value="IcmH_DotU_IVB"/>
    <property type="match status" value="1"/>
</dbReference>
<dbReference type="EMBL" id="JAKREW010000001">
    <property type="protein sequence ID" value="MCG7504040.1"/>
    <property type="molecule type" value="Genomic_DNA"/>
</dbReference>
<dbReference type="SUPFAM" id="SSF103088">
    <property type="entry name" value="OmpA-like"/>
    <property type="match status" value="1"/>
</dbReference>
<keyword evidence="3" id="KW-0812">Transmembrane</keyword>
<proteinExistence type="predicted"/>
<dbReference type="InterPro" id="IPR050330">
    <property type="entry name" value="Bact_OuterMem_StrucFunc"/>
</dbReference>
<dbReference type="Proteomes" id="UP001201701">
    <property type="component" value="Unassembled WGS sequence"/>
</dbReference>
<dbReference type="PROSITE" id="PS51123">
    <property type="entry name" value="OMPA_2"/>
    <property type="match status" value="1"/>
</dbReference>
<evidence type="ECO:0000313" key="5">
    <source>
        <dbReference type="EMBL" id="MCG7504040.1"/>
    </source>
</evidence>
<evidence type="ECO:0000256" key="3">
    <source>
        <dbReference type="SAM" id="Phobius"/>
    </source>
</evidence>
<reference evidence="5 6" key="1">
    <citation type="submission" date="2022-02" db="EMBL/GenBank/DDBJ databases">
        <title>Draft genome sequence of Mezorhizobium retamae strain IRAMC:0171 isolated from Retama raetam nodules.</title>
        <authorList>
            <person name="Bengaied R."/>
            <person name="Sbissi I."/>
            <person name="Huber K."/>
            <person name="Ghodbane F."/>
            <person name="Nouioui I."/>
            <person name="Tarhouni M."/>
            <person name="Gtari M."/>
        </authorList>
    </citation>
    <scope>NUCLEOTIDE SEQUENCE [LARGE SCALE GENOMIC DNA]</scope>
    <source>
        <strain evidence="5 6">IRAMC:0171</strain>
    </source>
</reference>
<evidence type="ECO:0000259" key="4">
    <source>
        <dbReference type="PROSITE" id="PS51123"/>
    </source>
</evidence>
<feature type="region of interest" description="Disordered" evidence="2">
    <location>
        <begin position="374"/>
        <end position="399"/>
    </location>
</feature>
<gene>
    <name evidence="5" type="primary">tssL</name>
    <name evidence="5" type="ORF">L4923_03315</name>
</gene>
<protein>
    <submittedName>
        <fullName evidence="5">Type VI secretion system protein TssL, long form</fullName>
    </submittedName>
</protein>
<dbReference type="RefSeq" id="WP_239361998.1">
    <property type="nucleotide sequence ID" value="NZ_JAKREW010000001.1"/>
</dbReference>
<dbReference type="PANTHER" id="PTHR30329">
    <property type="entry name" value="STATOR ELEMENT OF FLAGELLAR MOTOR COMPLEX"/>
    <property type="match status" value="1"/>
</dbReference>
<keyword evidence="3" id="KW-1133">Transmembrane helix</keyword>
<dbReference type="Pfam" id="PF00691">
    <property type="entry name" value="OmpA"/>
    <property type="match status" value="1"/>
</dbReference>